<keyword evidence="6" id="KW-0297">G-protein coupled receptor</keyword>
<reference evidence="14 16" key="2">
    <citation type="journal article" date="2011" name="PLoS Biol.">
        <title>Modernizing reference genome assemblies.</title>
        <authorList>
            <person name="Church D.M."/>
            <person name="Schneider V.A."/>
            <person name="Graves T."/>
            <person name="Auger K."/>
            <person name="Cunningham F."/>
            <person name="Bouk N."/>
            <person name="Chen H.C."/>
            <person name="Agarwala R."/>
            <person name="McLaren W.M."/>
            <person name="Ritchie G.R."/>
            <person name="Albracht D."/>
            <person name="Kremitzki M."/>
            <person name="Rock S."/>
            <person name="Kotkiewicz H."/>
            <person name="Kremitzki C."/>
            <person name="Wollam A."/>
            <person name="Trani L."/>
            <person name="Fulton L."/>
            <person name="Fulton R."/>
            <person name="Matthews L."/>
            <person name="Whitehead S."/>
            <person name="Chow W."/>
            <person name="Torrance J."/>
            <person name="Dunn M."/>
            <person name="Harden G."/>
            <person name="Threadgold G."/>
            <person name="Wood J."/>
            <person name="Collins J."/>
            <person name="Heath P."/>
            <person name="Griffiths G."/>
            <person name="Pelan S."/>
            <person name="Grafham D."/>
            <person name="Eichler E.E."/>
            <person name="Weinstock G."/>
            <person name="Mardis E.R."/>
            <person name="Wilson R.K."/>
            <person name="Howe K."/>
            <person name="Flicek P."/>
            <person name="Hubbard T."/>
        </authorList>
    </citation>
    <scope>NUCLEOTIDE SEQUENCE [LARGE SCALE GENOMIC DNA]</scope>
    <source>
        <strain evidence="14 16">C57BL/6J</strain>
    </source>
</reference>
<dbReference type="Gene3D" id="2.10.50.30">
    <property type="entry name" value="GPCR, family 3, nine cysteines domain"/>
    <property type="match status" value="1"/>
</dbReference>
<dbReference type="InterPro" id="IPR004073">
    <property type="entry name" value="GPCR_3_vmron_rcpt_2"/>
</dbReference>
<sequence length="858" mass="98162">MFTLISVFWFLKISSIFCHLSDPRCFWRIKDTKNHLGDKENNCFFSIYTKRGYVKNDYFSCNLDKQVTPKTIHLIFSVYLAIEEINKDYHILPNISLLVNIECDQRIYDKKSGLGLKSKEIIPNYYCRNQRRYLIVLTIPEWTVSTSLGPFLYISRIPELYCGNFHLLLNDNEQFPHLYQISPKDTSLPLAMVSLVVHFRWNWIGAIVTNDDHGIQFLSELRGEMQKHIVCLSVAIIIQTEKIMALKEFHTHYNQIIMSSAKVVIVYGDKDSPIHFALIVWKSKGIWRIWVSVSQFDMITIIGDFLLYSSIGTFIFSHQQPEIPGFEQFIQTVHPSNYSSEHSLAKLWWTYFRCSLPPSNCKKLKNCPTTTVFKWLFMTPLGMAMSNTCYNLYNGVYAVALSLHEMILQQVDTWSMNAGKELEFDSWKLFYFLKTLQFVNPAGELVIMNQNLKQDTEYDIFFIMDFKKYYGLKIKIGRFSGHLPSGQQLLMSTEMIKWATGIDQILPSVCSMPCRPGLRKSPQEGKDICCFVCYPCPENEISNMTSNVIIYQNMDQCVKCPEDQYANEDQTLCLQKVVAVLDYRDPLGKALAGFALCFSVLTSVVICVFLKHRETPIVKANNQTLSYVLLISLIFCFMSSLLYIGHPTMVICILQQTTFAIVFTVAASTILAKTITVVLAFKATVPGRRMRWLLVSGAPKYIILICTMVQLILCGIWLRISPPFVDADIHMLHGQIIIVCNKGSVVAFYCVLGYMGSIALASFTVAFLARNLPHTFNEAKLLTFSMLVFCSVWITFIPVYHSTKGKTTVAVEVFCILASSAGLLLCIFAPKCYLILLRPQTNSFYKFRRPHAKAENIS</sequence>
<dbReference type="Pfam" id="PF01094">
    <property type="entry name" value="ANF_receptor"/>
    <property type="match status" value="1"/>
</dbReference>
<feature type="chain" id="PRO_5017424537" evidence="12">
    <location>
        <begin position="19"/>
        <end position="858"/>
    </location>
</feature>
<evidence type="ECO:0000313" key="16">
    <source>
        <dbReference type="Proteomes" id="UP000000589"/>
    </source>
</evidence>
<keyword evidence="2" id="KW-1003">Cell membrane</keyword>
<dbReference type="GO" id="GO:0005886">
    <property type="term" value="C:plasma membrane"/>
    <property type="evidence" value="ECO:0000318"/>
    <property type="project" value="GO_Central"/>
</dbReference>
<evidence type="ECO:0000256" key="3">
    <source>
        <dbReference type="ARBA" id="ARBA00022692"/>
    </source>
</evidence>
<evidence type="ECO:0000256" key="10">
    <source>
        <dbReference type="ARBA" id="ARBA00023224"/>
    </source>
</evidence>
<feature type="signal peptide" evidence="12">
    <location>
        <begin position="1"/>
        <end position="18"/>
    </location>
</feature>
<keyword evidence="4 12" id="KW-0732">Signal</keyword>
<dbReference type="Proteomes" id="UP000000589">
    <property type="component" value="Chromosome 7"/>
</dbReference>
<dbReference type="SMR" id="A0A3B2W842"/>
<dbReference type="Pfam" id="PF07562">
    <property type="entry name" value="NCD3G"/>
    <property type="match status" value="1"/>
</dbReference>
<dbReference type="PANTHER" id="PTHR24061">
    <property type="entry name" value="CALCIUM-SENSING RECEPTOR-RELATED"/>
    <property type="match status" value="1"/>
</dbReference>
<dbReference type="InterPro" id="IPR038550">
    <property type="entry name" value="GPCR_3_9-Cys_sf"/>
</dbReference>
<evidence type="ECO:0000256" key="8">
    <source>
        <dbReference type="ARBA" id="ARBA00023170"/>
    </source>
</evidence>
<dbReference type="InterPro" id="IPR028082">
    <property type="entry name" value="Peripla_BP_I"/>
</dbReference>
<dbReference type="ExpressionAtlas" id="A0A3B2W842">
    <property type="expression patterns" value="differential"/>
</dbReference>
<dbReference type="GeneTree" id="ENSGT00950000183069"/>
<dbReference type="PANTHER" id="PTHR24061:SF413">
    <property type="entry name" value="VOMERONASAL 2, RECEPTOR 66-RELATED"/>
    <property type="match status" value="1"/>
</dbReference>
<evidence type="ECO:0000256" key="1">
    <source>
        <dbReference type="ARBA" id="ARBA00004651"/>
    </source>
</evidence>
<dbReference type="VEuPathDB" id="HostDB:ENSMUSG00000094950"/>
<gene>
    <name evidence="14 15" type="primary">Vmn2r66</name>
</gene>
<protein>
    <submittedName>
        <fullName evidence="14">Vomeronasal 2, receptor 66</fullName>
    </submittedName>
</protein>
<dbReference type="PROSITE" id="PS50259">
    <property type="entry name" value="G_PROTEIN_RECEP_F3_4"/>
    <property type="match status" value="1"/>
</dbReference>
<evidence type="ECO:0000256" key="2">
    <source>
        <dbReference type="ARBA" id="ARBA00022475"/>
    </source>
</evidence>
<accession>A0A3B2W842</accession>
<feature type="transmembrane region" description="Helical" evidence="11">
    <location>
        <begin position="807"/>
        <end position="829"/>
    </location>
</feature>
<evidence type="ECO:0000313" key="14">
    <source>
        <dbReference type="Ensembl" id="ENSMUSP00000156850.2"/>
    </source>
</evidence>
<evidence type="ECO:0000256" key="7">
    <source>
        <dbReference type="ARBA" id="ARBA00023136"/>
    </source>
</evidence>
<keyword evidence="8" id="KW-0675">Receptor</keyword>
<feature type="domain" description="G-protein coupled receptors family 3 profile" evidence="13">
    <location>
        <begin position="587"/>
        <end position="851"/>
    </location>
</feature>
<dbReference type="Pfam" id="PF00003">
    <property type="entry name" value="7tm_3"/>
    <property type="match status" value="1"/>
</dbReference>
<evidence type="ECO:0000256" key="9">
    <source>
        <dbReference type="ARBA" id="ARBA00023180"/>
    </source>
</evidence>
<keyword evidence="5 11" id="KW-1133">Transmembrane helix</keyword>
<dbReference type="Gene3D" id="3.40.50.2300">
    <property type="match status" value="2"/>
</dbReference>
<keyword evidence="7 11" id="KW-0472">Membrane</keyword>
<dbReference type="InParanoid" id="A0A3B2W842"/>
<dbReference type="OrthoDB" id="5984008at2759"/>
<keyword evidence="3 11" id="KW-0812">Transmembrane</keyword>
<feature type="transmembrane region" description="Helical" evidence="11">
    <location>
        <begin position="746"/>
        <end position="769"/>
    </location>
</feature>
<dbReference type="PRINTS" id="PR00248">
    <property type="entry name" value="GPCRMGR"/>
</dbReference>
<dbReference type="SUPFAM" id="SSF53822">
    <property type="entry name" value="Periplasmic binding protein-like I"/>
    <property type="match status" value="1"/>
</dbReference>
<dbReference type="PRINTS" id="PR01535">
    <property type="entry name" value="VOMERONASL2R"/>
</dbReference>
<dbReference type="GO" id="GO:0004930">
    <property type="term" value="F:G protein-coupled receptor activity"/>
    <property type="evidence" value="ECO:0000318"/>
    <property type="project" value="GO_Central"/>
</dbReference>
<name>A0A3B2W842_MOUSE</name>
<dbReference type="InterPro" id="IPR000337">
    <property type="entry name" value="GPCR_3"/>
</dbReference>
<feature type="transmembrane region" description="Helical" evidence="11">
    <location>
        <begin position="657"/>
        <end position="681"/>
    </location>
</feature>
<dbReference type="FunFam" id="2.10.50.30:FF:000009">
    <property type="entry name" value="Vomeronasal 2, receptor 66"/>
    <property type="match status" value="1"/>
</dbReference>
<dbReference type="InterPro" id="IPR001828">
    <property type="entry name" value="ANF_lig-bd_rcpt"/>
</dbReference>
<feature type="transmembrane region" description="Helical" evidence="11">
    <location>
        <begin position="701"/>
        <end position="720"/>
    </location>
</feature>
<reference evidence="14 16" key="1">
    <citation type="journal article" date="2009" name="PLoS Biol.">
        <title>Lineage-specific biology revealed by a finished genome assembly of the mouse.</title>
        <authorList>
            <consortium name="Mouse Genome Sequencing Consortium"/>
            <person name="Church D.M."/>
            <person name="Goodstadt L."/>
            <person name="Hillier L.W."/>
            <person name="Zody M.C."/>
            <person name="Goldstein S."/>
            <person name="She X."/>
            <person name="Bult C.J."/>
            <person name="Agarwala R."/>
            <person name="Cherry J.L."/>
            <person name="DiCuccio M."/>
            <person name="Hlavina W."/>
            <person name="Kapustin Y."/>
            <person name="Meric P."/>
            <person name="Maglott D."/>
            <person name="Birtle Z."/>
            <person name="Marques A.C."/>
            <person name="Graves T."/>
            <person name="Zhou S."/>
            <person name="Teague B."/>
            <person name="Potamousis K."/>
            <person name="Churas C."/>
            <person name="Place M."/>
            <person name="Herschleb J."/>
            <person name="Runnheim R."/>
            <person name="Forrest D."/>
            <person name="Amos-Landgraf J."/>
            <person name="Schwartz D.C."/>
            <person name="Cheng Z."/>
            <person name="Lindblad-Toh K."/>
            <person name="Eichler E.E."/>
            <person name="Ponting C.P."/>
        </authorList>
    </citation>
    <scope>NUCLEOTIDE SEQUENCE [LARGE SCALE GENOMIC DNA]</scope>
    <source>
        <strain evidence="14 16">C57BL/6J</strain>
    </source>
</reference>
<evidence type="ECO:0000256" key="5">
    <source>
        <dbReference type="ARBA" id="ARBA00022989"/>
    </source>
</evidence>
<evidence type="ECO:0000256" key="6">
    <source>
        <dbReference type="ARBA" id="ARBA00023040"/>
    </source>
</evidence>
<dbReference type="InterPro" id="IPR011500">
    <property type="entry name" value="GPCR_3_9-Cys_dom"/>
</dbReference>
<feature type="transmembrane region" description="Helical" evidence="11">
    <location>
        <begin position="781"/>
        <end position="801"/>
    </location>
</feature>
<evidence type="ECO:0000313" key="15">
    <source>
        <dbReference type="MGI" id="MGI:3588220"/>
    </source>
</evidence>
<keyword evidence="16" id="KW-1185">Reference proteome</keyword>
<dbReference type="Ensembl" id="ENSMUST00000233739.2">
    <property type="protein sequence ID" value="ENSMUSP00000156850.2"/>
    <property type="gene ID" value="ENSMUSG00000094950.3"/>
</dbReference>
<reference evidence="14" key="4">
    <citation type="submission" date="2025-09" db="UniProtKB">
        <authorList>
            <consortium name="Ensembl"/>
        </authorList>
    </citation>
    <scope>IDENTIFICATION</scope>
    <source>
        <strain evidence="14">C57BL/6J</strain>
    </source>
</reference>
<keyword evidence="10" id="KW-0807">Transducer</keyword>
<dbReference type="InterPro" id="IPR000068">
    <property type="entry name" value="GPCR_3_Ca_sens_rcpt-rel"/>
</dbReference>
<feature type="transmembrane region" description="Helical" evidence="11">
    <location>
        <begin position="624"/>
        <end position="645"/>
    </location>
</feature>
<proteinExistence type="predicted"/>
<dbReference type="FunFam" id="3.40.50.2300:FF:000024">
    <property type="entry name" value="Vomeronasal 2, receptor 73"/>
    <property type="match status" value="1"/>
</dbReference>
<comment type="subcellular location">
    <subcellularLocation>
        <location evidence="1">Cell membrane</location>
        <topology evidence="1">Multi-pass membrane protein</topology>
    </subcellularLocation>
</comment>
<dbReference type="FunFam" id="3.40.50.2300:FF:000687">
    <property type="entry name" value="Vomeronasal 2, receptor 76"/>
    <property type="match status" value="1"/>
</dbReference>
<evidence type="ECO:0000256" key="12">
    <source>
        <dbReference type="SAM" id="SignalP"/>
    </source>
</evidence>
<dbReference type="MGI" id="MGI:3588220">
    <property type="gene designation" value="Vmn2r66"/>
</dbReference>
<dbReference type="InterPro" id="IPR017978">
    <property type="entry name" value="GPCR_3_C"/>
</dbReference>
<organism evidence="14 16">
    <name type="scientific">Mus musculus</name>
    <name type="common">Mouse</name>
    <dbReference type="NCBI Taxonomy" id="10090"/>
    <lineage>
        <taxon>Eukaryota</taxon>
        <taxon>Metazoa</taxon>
        <taxon>Chordata</taxon>
        <taxon>Craniata</taxon>
        <taxon>Vertebrata</taxon>
        <taxon>Euteleostomi</taxon>
        <taxon>Mammalia</taxon>
        <taxon>Eutheria</taxon>
        <taxon>Euarchontoglires</taxon>
        <taxon>Glires</taxon>
        <taxon>Rodentia</taxon>
        <taxon>Myomorpha</taxon>
        <taxon>Muroidea</taxon>
        <taxon>Muridae</taxon>
        <taxon>Murinae</taxon>
        <taxon>Mus</taxon>
        <taxon>Mus</taxon>
    </lineage>
</organism>
<dbReference type="AlphaFoldDB" id="A0A3B2W842"/>
<dbReference type="CDD" id="cd15283">
    <property type="entry name" value="7tmC_V2R_pheromone"/>
    <property type="match status" value="1"/>
</dbReference>
<feature type="transmembrane region" description="Helical" evidence="11">
    <location>
        <begin position="590"/>
        <end position="612"/>
    </location>
</feature>
<evidence type="ECO:0000259" key="13">
    <source>
        <dbReference type="PROSITE" id="PS50259"/>
    </source>
</evidence>
<keyword evidence="9" id="KW-0325">Glycoprotein</keyword>
<dbReference type="AGR" id="MGI:3588220"/>
<dbReference type="OMA" id="FERVWIM"/>
<evidence type="ECO:0000256" key="11">
    <source>
        <dbReference type="SAM" id="Phobius"/>
    </source>
</evidence>
<reference evidence="14" key="3">
    <citation type="submission" date="2025-08" db="UniProtKB">
        <authorList>
            <consortium name="Ensembl"/>
        </authorList>
    </citation>
    <scope>IDENTIFICATION</scope>
    <source>
        <strain evidence="14">C57BL/6J</strain>
    </source>
</reference>
<dbReference type="CDD" id="cd06365">
    <property type="entry name" value="PBP1_pheromone_receptor"/>
    <property type="match status" value="1"/>
</dbReference>
<evidence type="ECO:0000256" key="4">
    <source>
        <dbReference type="ARBA" id="ARBA00022729"/>
    </source>
</evidence>